<dbReference type="AlphaFoldDB" id="A0A8J7SRC6"/>
<dbReference type="EMBL" id="JAESVP010000001">
    <property type="protein sequence ID" value="MBL4926810.1"/>
    <property type="molecule type" value="Genomic_DNA"/>
</dbReference>
<proteinExistence type="predicted"/>
<name>A0A8J7SRC6_9RHOB</name>
<protein>
    <submittedName>
        <fullName evidence="1">Uncharacterized protein</fullName>
    </submittedName>
</protein>
<dbReference type="RefSeq" id="WP_202657637.1">
    <property type="nucleotide sequence ID" value="NZ_JAESVP010000001.1"/>
</dbReference>
<evidence type="ECO:0000313" key="2">
    <source>
        <dbReference type="Proteomes" id="UP000619033"/>
    </source>
</evidence>
<evidence type="ECO:0000313" key="1">
    <source>
        <dbReference type="EMBL" id="MBL4926810.1"/>
    </source>
</evidence>
<gene>
    <name evidence="1" type="ORF">JI744_01705</name>
</gene>
<organism evidence="1 2">
    <name type="scientific">Fuscibacter oryzae</name>
    <dbReference type="NCBI Taxonomy" id="2803939"/>
    <lineage>
        <taxon>Bacteria</taxon>
        <taxon>Pseudomonadati</taxon>
        <taxon>Pseudomonadota</taxon>
        <taxon>Alphaproteobacteria</taxon>
        <taxon>Rhodobacterales</taxon>
        <taxon>Paracoccaceae</taxon>
        <taxon>Fuscibacter</taxon>
    </lineage>
</organism>
<sequence>MAEATLLPDTRDTPVVLTLTIENSQPIELSAFVGAFTSLAAEYRRSVKQNDDLEDEAVIFVKQVRSGSIIADLIPVVAPALPIIASHVDQVWQAIEFVEKWGERIKKLASGSIPPSFGKSDLKTFSDAMEAIARDPNGSSKLEAATFEDGKRQVRAAFKFSTGQALEASKKIDAEYKRIEAKSDRSVERVLMVFTRSDIKDAPTEKRSGERVLIPEIDNRDIPLIYASELSEQRIKHEIREADDNIFKKGFVVDVIVIQKGERAIAYKVTNVHDVIDLPD</sequence>
<keyword evidence="2" id="KW-1185">Reference proteome</keyword>
<reference evidence="1" key="1">
    <citation type="submission" date="2021-01" db="EMBL/GenBank/DDBJ databases">
        <title>Genome seq and assembly of Tabrizicola sp. KVB23.</title>
        <authorList>
            <person name="Chhetri G."/>
        </authorList>
    </citation>
    <scope>NUCLEOTIDE SEQUENCE</scope>
    <source>
        <strain evidence="1">KVB23</strain>
    </source>
</reference>
<dbReference type="Proteomes" id="UP000619033">
    <property type="component" value="Unassembled WGS sequence"/>
</dbReference>
<accession>A0A8J7SRC6</accession>
<comment type="caution">
    <text evidence="1">The sequence shown here is derived from an EMBL/GenBank/DDBJ whole genome shotgun (WGS) entry which is preliminary data.</text>
</comment>